<evidence type="ECO:0000313" key="7">
    <source>
        <dbReference type="Proteomes" id="UP001165367"/>
    </source>
</evidence>
<evidence type="ECO:0000256" key="4">
    <source>
        <dbReference type="SAM" id="Phobius"/>
    </source>
</evidence>
<keyword evidence="4" id="KW-0812">Transmembrane</keyword>
<sequence>MKKARQHIYVLFLLMPIWSAGQLNIYWKEPTIAQADSLKQVLAKTTNDTASMYLNRQLGMHYQEKTRTVSMSYYQAMLGLARKVKQQVWEAEAMSRIGYMYTATYEYAEGLRALSQAQALAEQSGIERGIWKPELLQSGGDPHLARLTVFAGAVQHLGILHSFAGDYPRSIAYHQQVRKLNETLQDQALASLSYLNTGEAYNGLNKPDSAKRSFLHSVEYAEKSGHRVYTGLAYYFIGKICEKEGNSEEAKKYYRKSYIANIEMESPDFEGMAYQALADMALNSRQIDSSFFYSRKALSIYNVINDTLGLIGANNSLSAAYGSSGQTDSAYYFLKKTLDFKNGLNKEERVKVFQSIGLNEQIKVQELEAAQLRTQTKIRTYSFIGGIIVLLLFSAFFYRNYQRQRKDKAIIEKSYADLKATQSQLIQSEKMASLGELTAGIAHEIQNPLNFVNNFSELSAELIDEMNEELNKGDIGEAKSISADIKQNLEKINHHGKRADAIVKGMLQHSRTSSGQKEPTDINELTDEYLRLSYHGIRAKDKNFNATMETNFEPATGKASIIPQDIGRVLLNLFNNAFYAVKEKMEQSHPGYRPTISVNTSRINDKITISVKDNGNGIPRNIIDKVFQPFFTTKPTGQGTGLGLSLTYDIVKAHGGDIKIETKEQEGTIFHIELPF</sequence>
<dbReference type="InterPro" id="IPR011990">
    <property type="entry name" value="TPR-like_helical_dom_sf"/>
</dbReference>
<dbReference type="Pfam" id="PF02518">
    <property type="entry name" value="HATPase_c"/>
    <property type="match status" value="1"/>
</dbReference>
<name>A0ABS9KLT7_9BACT</name>
<organism evidence="6 7">
    <name type="scientific">Terrimonas ginsenosidimutans</name>
    <dbReference type="NCBI Taxonomy" id="2908004"/>
    <lineage>
        <taxon>Bacteria</taxon>
        <taxon>Pseudomonadati</taxon>
        <taxon>Bacteroidota</taxon>
        <taxon>Chitinophagia</taxon>
        <taxon>Chitinophagales</taxon>
        <taxon>Chitinophagaceae</taxon>
        <taxon>Terrimonas</taxon>
    </lineage>
</organism>
<dbReference type="SUPFAM" id="SSF48452">
    <property type="entry name" value="TPR-like"/>
    <property type="match status" value="2"/>
</dbReference>
<keyword evidence="4" id="KW-0472">Membrane</keyword>
<comment type="caution">
    <text evidence="6">The sequence shown here is derived from an EMBL/GenBank/DDBJ whole genome shotgun (WGS) entry which is preliminary data.</text>
</comment>
<dbReference type="Gene3D" id="1.10.287.130">
    <property type="match status" value="1"/>
</dbReference>
<feature type="transmembrane region" description="Helical" evidence="4">
    <location>
        <begin position="380"/>
        <end position="398"/>
    </location>
</feature>
<evidence type="ECO:0000259" key="5">
    <source>
        <dbReference type="PROSITE" id="PS50109"/>
    </source>
</evidence>
<dbReference type="InterPro" id="IPR036097">
    <property type="entry name" value="HisK_dim/P_sf"/>
</dbReference>
<keyword evidence="3" id="KW-0597">Phosphoprotein</keyword>
<dbReference type="PANTHER" id="PTHR43065:SF42">
    <property type="entry name" value="TWO-COMPONENT SENSOR PPRA"/>
    <property type="match status" value="1"/>
</dbReference>
<proteinExistence type="predicted"/>
<dbReference type="EMBL" id="JAKLTR010000002">
    <property type="protein sequence ID" value="MCG2613285.1"/>
    <property type="molecule type" value="Genomic_DNA"/>
</dbReference>
<dbReference type="SMART" id="SM00387">
    <property type="entry name" value="HATPase_c"/>
    <property type="match status" value="1"/>
</dbReference>
<dbReference type="PROSITE" id="PS50109">
    <property type="entry name" value="HIS_KIN"/>
    <property type="match status" value="1"/>
</dbReference>
<dbReference type="Gene3D" id="1.25.40.10">
    <property type="entry name" value="Tetratricopeptide repeat domain"/>
    <property type="match status" value="3"/>
</dbReference>
<dbReference type="InterPro" id="IPR005467">
    <property type="entry name" value="His_kinase_dom"/>
</dbReference>
<dbReference type="Gene3D" id="3.30.565.10">
    <property type="entry name" value="Histidine kinase-like ATPase, C-terminal domain"/>
    <property type="match status" value="1"/>
</dbReference>
<dbReference type="InterPro" id="IPR003594">
    <property type="entry name" value="HATPase_dom"/>
</dbReference>
<dbReference type="InterPro" id="IPR003661">
    <property type="entry name" value="HisK_dim/P_dom"/>
</dbReference>
<dbReference type="Pfam" id="PF00512">
    <property type="entry name" value="HisKA"/>
    <property type="match status" value="1"/>
</dbReference>
<dbReference type="InterPro" id="IPR036890">
    <property type="entry name" value="HATPase_C_sf"/>
</dbReference>
<gene>
    <name evidence="6" type="ORF">LZZ85_03300</name>
</gene>
<feature type="domain" description="Histidine kinase" evidence="5">
    <location>
        <begin position="440"/>
        <end position="676"/>
    </location>
</feature>
<keyword evidence="6" id="KW-0547">Nucleotide-binding</keyword>
<keyword evidence="6" id="KW-0067">ATP-binding</keyword>
<dbReference type="GO" id="GO:0005524">
    <property type="term" value="F:ATP binding"/>
    <property type="evidence" value="ECO:0007669"/>
    <property type="project" value="UniProtKB-KW"/>
</dbReference>
<dbReference type="InterPro" id="IPR004358">
    <property type="entry name" value="Sig_transdc_His_kin-like_C"/>
</dbReference>
<protein>
    <recommendedName>
        <fullName evidence="2">histidine kinase</fullName>
        <ecNumber evidence="2">2.7.13.3</ecNumber>
    </recommendedName>
</protein>
<dbReference type="SUPFAM" id="SSF47384">
    <property type="entry name" value="Homodimeric domain of signal transducing histidine kinase"/>
    <property type="match status" value="1"/>
</dbReference>
<reference evidence="6" key="1">
    <citation type="submission" date="2022-01" db="EMBL/GenBank/DDBJ databases">
        <authorList>
            <person name="Jo J.-H."/>
            <person name="Im W.-T."/>
        </authorList>
    </citation>
    <scope>NUCLEOTIDE SEQUENCE</scope>
    <source>
        <strain evidence="6">NA20</strain>
    </source>
</reference>
<dbReference type="SMART" id="SM00028">
    <property type="entry name" value="TPR"/>
    <property type="match status" value="4"/>
</dbReference>
<dbReference type="RefSeq" id="WP_237868514.1">
    <property type="nucleotide sequence ID" value="NZ_JAKLTR010000002.1"/>
</dbReference>
<dbReference type="CDD" id="cd00082">
    <property type="entry name" value="HisKA"/>
    <property type="match status" value="1"/>
</dbReference>
<feature type="transmembrane region" description="Helical" evidence="4">
    <location>
        <begin position="7"/>
        <end position="27"/>
    </location>
</feature>
<keyword evidence="4" id="KW-1133">Transmembrane helix</keyword>
<evidence type="ECO:0000256" key="2">
    <source>
        <dbReference type="ARBA" id="ARBA00012438"/>
    </source>
</evidence>
<dbReference type="PRINTS" id="PR00344">
    <property type="entry name" value="BCTRLSENSOR"/>
</dbReference>
<dbReference type="EC" id="2.7.13.3" evidence="2"/>
<dbReference type="Proteomes" id="UP001165367">
    <property type="component" value="Unassembled WGS sequence"/>
</dbReference>
<evidence type="ECO:0000256" key="3">
    <source>
        <dbReference type="ARBA" id="ARBA00022553"/>
    </source>
</evidence>
<dbReference type="SUPFAM" id="SSF55874">
    <property type="entry name" value="ATPase domain of HSP90 chaperone/DNA topoisomerase II/histidine kinase"/>
    <property type="match status" value="1"/>
</dbReference>
<accession>A0ABS9KLT7</accession>
<dbReference type="InterPro" id="IPR019734">
    <property type="entry name" value="TPR_rpt"/>
</dbReference>
<dbReference type="SMART" id="SM00388">
    <property type="entry name" value="HisKA"/>
    <property type="match status" value="1"/>
</dbReference>
<dbReference type="PANTHER" id="PTHR43065">
    <property type="entry name" value="SENSOR HISTIDINE KINASE"/>
    <property type="match status" value="1"/>
</dbReference>
<keyword evidence="7" id="KW-1185">Reference proteome</keyword>
<evidence type="ECO:0000256" key="1">
    <source>
        <dbReference type="ARBA" id="ARBA00000085"/>
    </source>
</evidence>
<evidence type="ECO:0000313" key="6">
    <source>
        <dbReference type="EMBL" id="MCG2613285.1"/>
    </source>
</evidence>
<comment type="catalytic activity">
    <reaction evidence="1">
        <text>ATP + protein L-histidine = ADP + protein N-phospho-L-histidine.</text>
        <dbReference type="EC" id="2.7.13.3"/>
    </reaction>
</comment>